<dbReference type="HOGENOM" id="CLU_671188_0_0_1"/>
<feature type="compositionally biased region" description="Low complexity" evidence="1">
    <location>
        <begin position="20"/>
        <end position="29"/>
    </location>
</feature>
<dbReference type="EMBL" id="AMBO01000350">
    <property type="protein sequence ID" value="EKD00075.1"/>
    <property type="molecule type" value="Genomic_DNA"/>
</dbReference>
<feature type="region of interest" description="Disordered" evidence="1">
    <location>
        <begin position="1"/>
        <end position="60"/>
    </location>
</feature>
<evidence type="ECO:0000256" key="1">
    <source>
        <dbReference type="SAM" id="MobiDB-lite"/>
    </source>
</evidence>
<feature type="compositionally biased region" description="Low complexity" evidence="1">
    <location>
        <begin position="108"/>
        <end position="122"/>
    </location>
</feature>
<accession>K1V7V4</accession>
<name>K1V7V4_TRIAC</name>
<feature type="compositionally biased region" description="Polar residues" evidence="1">
    <location>
        <begin position="153"/>
        <end position="162"/>
    </location>
</feature>
<dbReference type="InterPro" id="IPR013088">
    <property type="entry name" value="Znf_NHR/GATA"/>
</dbReference>
<feature type="region of interest" description="Disordered" evidence="1">
    <location>
        <begin position="290"/>
        <end position="315"/>
    </location>
</feature>
<dbReference type="GO" id="GO:0006355">
    <property type="term" value="P:regulation of DNA-templated transcription"/>
    <property type="evidence" value="ECO:0007669"/>
    <property type="project" value="InterPro"/>
</dbReference>
<evidence type="ECO:0000313" key="2">
    <source>
        <dbReference type="EMBL" id="EKD00075.1"/>
    </source>
</evidence>
<comment type="caution">
    <text evidence="2">The sequence shown here is derived from an EMBL/GenBank/DDBJ whole genome shotgun (WGS) entry which is preliminary data.</text>
</comment>
<feature type="region of interest" description="Disordered" evidence="1">
    <location>
        <begin position="94"/>
        <end position="257"/>
    </location>
</feature>
<feature type="compositionally biased region" description="Polar residues" evidence="1">
    <location>
        <begin position="300"/>
        <end position="315"/>
    </location>
</feature>
<evidence type="ECO:0008006" key="4">
    <source>
        <dbReference type="Google" id="ProtNLM"/>
    </source>
</evidence>
<gene>
    <name evidence="2" type="ORF">A1Q2_05599</name>
</gene>
<reference evidence="2 3" key="1">
    <citation type="journal article" date="2012" name="Eukaryot. Cell">
        <title>Genome sequence of the Trichosporon asahii environmental strain CBS 8904.</title>
        <authorList>
            <person name="Yang R.Y."/>
            <person name="Li H.T."/>
            <person name="Zhu H."/>
            <person name="Zhou G.P."/>
            <person name="Wang M."/>
            <person name="Wang L."/>
        </authorList>
    </citation>
    <scope>NUCLEOTIDE SEQUENCE [LARGE SCALE GENOMIC DNA]</scope>
    <source>
        <strain evidence="2 3">CBS 8904</strain>
    </source>
</reference>
<keyword evidence="3" id="KW-1185">Reference proteome</keyword>
<feature type="compositionally biased region" description="Low complexity" evidence="1">
    <location>
        <begin position="132"/>
        <end position="141"/>
    </location>
</feature>
<feature type="compositionally biased region" description="Basic residues" evidence="1">
    <location>
        <begin position="199"/>
        <end position="209"/>
    </location>
</feature>
<dbReference type="Gene3D" id="3.30.50.10">
    <property type="entry name" value="Erythroid Transcription Factor GATA-1, subunit A"/>
    <property type="match status" value="1"/>
</dbReference>
<sequence>MAKKASRSSSKGPALRQRRSGASSSSVGESTKRAAASGKKINPITGQRQPKQPPRKLAVETDAQMDTCLWRTHPSPDADGGKVKLCNACGIHIRDKGYNRKVTPEMLQRQSSQAQATRRAWAIQNGHESDSDIPSSPTSSEFSDDGAPPSPAASDSTKAATPTPSPLPAVPAMPTSSSAGPAVRKNSLKASPKASPKSLKSKAARKASKAARPAPLKLTKSAFDTSSNLPSPTSDASDAPLRKKEVSIRPKPVSTMSDEEAADALFRLISDAWRQYDGCSVHSSASDDASCCSGSSEADTNTQASSSSCIDTDSQPSFHTQLPPPIFPGDVFYPTPGPEKSFHGFGAYQNYEAPAYVRRDSLESATTAASANIMTPPVTPVLYANNGCTEKGYPPEGYGADLATDHFFAH</sequence>
<proteinExistence type="predicted"/>
<feature type="compositionally biased region" description="Low complexity" evidence="1">
    <location>
        <begin position="290"/>
        <end position="299"/>
    </location>
</feature>
<feature type="compositionally biased region" description="Polar residues" evidence="1">
    <location>
        <begin position="222"/>
        <end position="236"/>
    </location>
</feature>
<dbReference type="GO" id="GO:0008270">
    <property type="term" value="F:zinc ion binding"/>
    <property type="evidence" value="ECO:0007669"/>
    <property type="project" value="InterPro"/>
</dbReference>
<organism evidence="2 3">
    <name type="scientific">Trichosporon asahii var. asahii (strain CBS 8904)</name>
    <name type="common">Yeast</name>
    <dbReference type="NCBI Taxonomy" id="1220162"/>
    <lineage>
        <taxon>Eukaryota</taxon>
        <taxon>Fungi</taxon>
        <taxon>Dikarya</taxon>
        <taxon>Basidiomycota</taxon>
        <taxon>Agaricomycotina</taxon>
        <taxon>Tremellomycetes</taxon>
        <taxon>Trichosporonales</taxon>
        <taxon>Trichosporonaceae</taxon>
        <taxon>Trichosporon</taxon>
    </lineage>
</organism>
<dbReference type="InParanoid" id="K1V7V4"/>
<dbReference type="AlphaFoldDB" id="K1V7V4"/>
<dbReference type="Proteomes" id="UP000006757">
    <property type="component" value="Unassembled WGS sequence"/>
</dbReference>
<feature type="compositionally biased region" description="Low complexity" evidence="1">
    <location>
        <begin position="188"/>
        <end position="198"/>
    </location>
</feature>
<protein>
    <recommendedName>
        <fullName evidence="4">GATA-type domain-containing protein</fullName>
    </recommendedName>
</protein>
<evidence type="ECO:0000313" key="3">
    <source>
        <dbReference type="Proteomes" id="UP000006757"/>
    </source>
</evidence>